<dbReference type="STRING" id="53326.A0A016TCL9"/>
<proteinExistence type="inferred from homology"/>
<dbReference type="SUPFAM" id="SSF56784">
    <property type="entry name" value="HAD-like"/>
    <property type="match status" value="1"/>
</dbReference>
<dbReference type="AlphaFoldDB" id="A0A016TCL9"/>
<dbReference type="NCBIfam" id="TIGR01460">
    <property type="entry name" value="HAD-SF-IIA"/>
    <property type="match status" value="1"/>
</dbReference>
<dbReference type="GO" id="GO:0005737">
    <property type="term" value="C:cytoplasm"/>
    <property type="evidence" value="ECO:0007669"/>
    <property type="project" value="TreeGrafter"/>
</dbReference>
<dbReference type="InterPro" id="IPR023214">
    <property type="entry name" value="HAD_sf"/>
</dbReference>
<name>A0A016TCL9_9BILA</name>
<evidence type="ECO:0000256" key="3">
    <source>
        <dbReference type="ARBA" id="ARBA00022723"/>
    </source>
</evidence>
<dbReference type="OrthoDB" id="426235at2759"/>
<reference evidence="7" key="1">
    <citation type="journal article" date="2015" name="Nat. Genet.">
        <title>The genome and transcriptome of the zoonotic hookworm Ancylostoma ceylanicum identify infection-specific gene families.</title>
        <authorList>
            <person name="Schwarz E.M."/>
            <person name="Hu Y."/>
            <person name="Antoshechkin I."/>
            <person name="Miller M.M."/>
            <person name="Sternberg P.W."/>
            <person name="Aroian R.V."/>
        </authorList>
    </citation>
    <scope>NUCLEOTIDE SEQUENCE</scope>
    <source>
        <strain evidence="7">HY135</strain>
    </source>
</reference>
<dbReference type="Pfam" id="PF13242">
    <property type="entry name" value="Hydrolase_like"/>
    <property type="match status" value="1"/>
</dbReference>
<keyword evidence="7" id="KW-1185">Reference proteome</keyword>
<dbReference type="Proteomes" id="UP000024635">
    <property type="component" value="Unassembled WGS sequence"/>
</dbReference>
<evidence type="ECO:0000256" key="1">
    <source>
        <dbReference type="ARBA" id="ARBA00001946"/>
    </source>
</evidence>
<dbReference type="CDD" id="cd07509">
    <property type="entry name" value="HAD_PPase"/>
    <property type="match status" value="1"/>
</dbReference>
<dbReference type="GO" id="GO:0046872">
    <property type="term" value="F:metal ion binding"/>
    <property type="evidence" value="ECO:0007669"/>
    <property type="project" value="UniProtKB-KW"/>
</dbReference>
<sequence>MLVVNLQTGRPLQLVDKLWAEQVSDAIRQLVLVQTTNSPDSRLISSHWNMKRCAALIDLNGTLHVEDMAIPRAAEALERLRKIRPVKFVTNTTKESINVLHNRVTGCGFRIAKDEIFTSLVAARNFVEQRKLRPMLMLAKEALEDFEGIDTSNPNAVVVGLAPSEFHFEKLNDAFKLVLNGAELVAVHKGRYYKRDDGLALGPGPFVAAIEYATGAKAVVVGKPESAFFRMGASTLGSDIDLANTVMIGDDAKDDVLGAINCGMKGILVRTGKYRKGDELQIPQERRNCVESFAEAVDIIENGAVL</sequence>
<dbReference type="Pfam" id="PF13344">
    <property type="entry name" value="Hydrolase_6"/>
    <property type="match status" value="1"/>
</dbReference>
<dbReference type="InterPro" id="IPR006357">
    <property type="entry name" value="HAD-SF_hydro_IIA"/>
</dbReference>
<accession>A0A016TCL9</accession>
<dbReference type="Gene3D" id="3.40.50.1000">
    <property type="entry name" value="HAD superfamily/HAD-like"/>
    <property type="match status" value="2"/>
</dbReference>
<comment type="caution">
    <text evidence="6">The sequence shown here is derived from an EMBL/GenBank/DDBJ whole genome shotgun (WGS) entry which is preliminary data.</text>
</comment>
<evidence type="ECO:0000256" key="2">
    <source>
        <dbReference type="ARBA" id="ARBA00007958"/>
    </source>
</evidence>
<evidence type="ECO:0000313" key="7">
    <source>
        <dbReference type="Proteomes" id="UP000024635"/>
    </source>
</evidence>
<dbReference type="GO" id="GO:0016791">
    <property type="term" value="F:phosphatase activity"/>
    <property type="evidence" value="ECO:0007669"/>
    <property type="project" value="InterPro"/>
</dbReference>
<dbReference type="NCBIfam" id="TIGR01458">
    <property type="entry name" value="HAD-SF-IIA-hyp3"/>
    <property type="match status" value="1"/>
</dbReference>
<dbReference type="PANTHER" id="PTHR19288:SF46">
    <property type="entry name" value="HALOACID DEHALOGENASE-LIKE HYDROLASE DOMAIN-CONTAINING PROTEIN 2"/>
    <property type="match status" value="1"/>
</dbReference>
<dbReference type="InterPro" id="IPR006355">
    <property type="entry name" value="LHPP/HDHD2"/>
</dbReference>
<dbReference type="FunFam" id="3.40.50.1000:FF:000060">
    <property type="entry name" value="Haloacid dehalogenase-like hydrolase domain-containing protein 2"/>
    <property type="match status" value="1"/>
</dbReference>
<comment type="cofactor">
    <cofactor evidence="1">
        <name>Mg(2+)</name>
        <dbReference type="ChEBI" id="CHEBI:18420"/>
    </cofactor>
</comment>
<evidence type="ECO:0000313" key="6">
    <source>
        <dbReference type="EMBL" id="EYC00421.1"/>
    </source>
</evidence>
<organism evidence="6 7">
    <name type="scientific">Ancylostoma ceylanicum</name>
    <dbReference type="NCBI Taxonomy" id="53326"/>
    <lineage>
        <taxon>Eukaryota</taxon>
        <taxon>Metazoa</taxon>
        <taxon>Ecdysozoa</taxon>
        <taxon>Nematoda</taxon>
        <taxon>Chromadorea</taxon>
        <taxon>Rhabditida</taxon>
        <taxon>Rhabditina</taxon>
        <taxon>Rhabditomorpha</taxon>
        <taxon>Strongyloidea</taxon>
        <taxon>Ancylostomatidae</taxon>
        <taxon>Ancylostomatinae</taxon>
        <taxon>Ancylostoma</taxon>
    </lineage>
</organism>
<evidence type="ECO:0000256" key="4">
    <source>
        <dbReference type="ARBA" id="ARBA00022842"/>
    </source>
</evidence>
<dbReference type="EMBL" id="JARK01001452">
    <property type="protein sequence ID" value="EYC00421.1"/>
    <property type="molecule type" value="Genomic_DNA"/>
</dbReference>
<keyword evidence="4" id="KW-0460">Magnesium</keyword>
<evidence type="ECO:0000256" key="5">
    <source>
        <dbReference type="ARBA" id="ARBA00039666"/>
    </source>
</evidence>
<keyword evidence="3" id="KW-0479">Metal-binding</keyword>
<comment type="similarity">
    <text evidence="2">Belongs to the HAD-like hydrolase superfamily.</text>
</comment>
<gene>
    <name evidence="6" type="primary">Acey_s0116.g621</name>
    <name evidence="6" type="synonym">Acey-K08B12.3</name>
    <name evidence="6" type="ORF">Y032_0116g621</name>
</gene>
<dbReference type="PANTHER" id="PTHR19288">
    <property type="entry name" value="4-NITROPHENYLPHOSPHATASE-RELATED"/>
    <property type="match status" value="1"/>
</dbReference>
<protein>
    <recommendedName>
        <fullName evidence="5">Haloacid dehalogenase-like hydrolase domain-containing protein 2</fullName>
    </recommendedName>
</protein>
<dbReference type="InterPro" id="IPR036412">
    <property type="entry name" value="HAD-like_sf"/>
</dbReference>